<proteinExistence type="predicted"/>
<protein>
    <submittedName>
        <fullName evidence="1">Uncharacterized protein</fullName>
    </submittedName>
</protein>
<dbReference type="AlphaFoldDB" id="A0A2M6XC13"/>
<evidence type="ECO:0000313" key="1">
    <source>
        <dbReference type="EMBL" id="PIU03218.1"/>
    </source>
</evidence>
<feature type="non-terminal residue" evidence="1">
    <location>
        <position position="248"/>
    </location>
</feature>
<reference evidence="2" key="1">
    <citation type="submission" date="2017-09" db="EMBL/GenBank/DDBJ databases">
        <title>Depth-based differentiation of microbial function through sediment-hosted aquifers and enrichment of novel symbionts in the deep terrestrial subsurface.</title>
        <authorList>
            <person name="Probst A.J."/>
            <person name="Ladd B."/>
            <person name="Jarett J.K."/>
            <person name="Geller-Mcgrath D.E."/>
            <person name="Sieber C.M.K."/>
            <person name="Emerson J.B."/>
            <person name="Anantharaman K."/>
            <person name="Thomas B.C."/>
            <person name="Malmstrom R."/>
            <person name="Stieglmeier M."/>
            <person name="Klingl A."/>
            <person name="Woyke T."/>
            <person name="Ryan C.M."/>
            <person name="Banfield J.F."/>
        </authorList>
    </citation>
    <scope>NUCLEOTIDE SEQUENCE [LARGE SCALE GENOMIC DNA]</scope>
</reference>
<organism evidence="1 2">
    <name type="scientific">Candidatus Shapirobacteria bacterium CG08_land_8_20_14_0_20_39_18</name>
    <dbReference type="NCBI Taxonomy" id="1974883"/>
    <lineage>
        <taxon>Bacteria</taxon>
        <taxon>Candidatus Shapironibacteriota</taxon>
    </lineage>
</organism>
<sequence length="248" mass="27841">MAKRFRKPPKRSILIFLLILGLLLSFFLSSQPKVTQAPVVKPVIAGLKEGATEIVSKRTENAKVFDNQNGTQTHIVHGGPIHYKDGDNNWQEINTNIQPSSANDAGFEMTKSMYKAWFKKTFDTQGIVKIEKEGNSISVSPGDLNWTNDNGLKQLISTPQPVKGEAKETEITYKNAYGEGLDFIYQTYGIKLEKRLIIPDFKVLPKPNEEILNGKNPSIELNLSFETDAAVQIYIDGKLWNQKTVKTQ</sequence>
<dbReference type="Proteomes" id="UP000228996">
    <property type="component" value="Unassembled WGS sequence"/>
</dbReference>
<evidence type="ECO:0000313" key="2">
    <source>
        <dbReference type="Proteomes" id="UP000228996"/>
    </source>
</evidence>
<name>A0A2M6XC13_9BACT</name>
<gene>
    <name evidence="1" type="ORF">COT44_04355</name>
</gene>
<accession>A0A2M6XC13</accession>
<comment type="caution">
    <text evidence="1">The sequence shown here is derived from an EMBL/GenBank/DDBJ whole genome shotgun (WGS) entry which is preliminary data.</text>
</comment>
<dbReference type="EMBL" id="PEYO01000021">
    <property type="protein sequence ID" value="PIU03218.1"/>
    <property type="molecule type" value="Genomic_DNA"/>
</dbReference>